<evidence type="ECO:0000313" key="1">
    <source>
        <dbReference type="EMBL" id="SOH02844.1"/>
    </source>
</evidence>
<dbReference type="EMBL" id="LT934425">
    <property type="protein sequence ID" value="SOH02844.1"/>
    <property type="molecule type" value="Genomic_DNA"/>
</dbReference>
<evidence type="ECO:0000313" key="2">
    <source>
        <dbReference type="Proteomes" id="UP000221734"/>
    </source>
</evidence>
<proteinExistence type="predicted"/>
<sequence>MLTKKHLSMLSILGAIVVFFPMVSRASTFVHRMPIAL</sequence>
<dbReference type="AlphaFoldDB" id="A0A2C9CAP4"/>
<dbReference type="KEGG" id="kst:KSMBR1_0328"/>
<organism evidence="1 2">
    <name type="scientific">Kuenenia stuttgartiensis</name>
    <dbReference type="NCBI Taxonomy" id="174633"/>
    <lineage>
        <taxon>Bacteria</taxon>
        <taxon>Pseudomonadati</taxon>
        <taxon>Planctomycetota</taxon>
        <taxon>Candidatus Brocadiia</taxon>
        <taxon>Candidatus Brocadiales</taxon>
        <taxon>Candidatus Brocadiaceae</taxon>
        <taxon>Candidatus Kuenenia</taxon>
    </lineage>
</organism>
<dbReference type="Proteomes" id="UP000221734">
    <property type="component" value="Chromosome Kuenenia_stuttgartiensis_MBR1"/>
</dbReference>
<gene>
    <name evidence="1" type="ORF">KSMBR1_0328</name>
</gene>
<name>A0A2C9CAP4_KUEST</name>
<accession>A0A2C9CAP4</accession>
<keyword evidence="2" id="KW-1185">Reference proteome</keyword>
<reference evidence="2" key="1">
    <citation type="submission" date="2017-10" db="EMBL/GenBank/DDBJ databases">
        <authorList>
            <person name="Frank J."/>
        </authorList>
    </citation>
    <scope>NUCLEOTIDE SEQUENCE [LARGE SCALE GENOMIC DNA]</scope>
</reference>
<protein>
    <submittedName>
        <fullName evidence="1">Putative cytochrome protein</fullName>
    </submittedName>
</protein>